<dbReference type="RefSeq" id="WP_098467928.1">
    <property type="nucleotide sequence ID" value="NZ_PDJD01000001.1"/>
</dbReference>
<organism evidence="4 5">
    <name type="scientific">Serinibacter salmoneus</name>
    <dbReference type="NCBI Taxonomy" id="556530"/>
    <lineage>
        <taxon>Bacteria</taxon>
        <taxon>Bacillati</taxon>
        <taxon>Actinomycetota</taxon>
        <taxon>Actinomycetes</taxon>
        <taxon>Micrococcales</taxon>
        <taxon>Beutenbergiaceae</taxon>
        <taxon>Serinibacter</taxon>
    </lineage>
</organism>
<accession>A0A2A9CYC9</accession>
<evidence type="ECO:0000313" key="4">
    <source>
        <dbReference type="EMBL" id="PFG18682.1"/>
    </source>
</evidence>
<dbReference type="InterPro" id="IPR000834">
    <property type="entry name" value="Peptidase_M14"/>
</dbReference>
<dbReference type="Proteomes" id="UP000224915">
    <property type="component" value="Unassembled WGS sequence"/>
</dbReference>
<proteinExistence type="predicted"/>
<gene>
    <name evidence="4" type="ORF">ATL40_0225</name>
</gene>
<dbReference type="EMBL" id="PDJD01000001">
    <property type="protein sequence ID" value="PFG18682.1"/>
    <property type="molecule type" value="Genomic_DNA"/>
</dbReference>
<reference evidence="4 5" key="1">
    <citation type="submission" date="2017-10" db="EMBL/GenBank/DDBJ databases">
        <title>Sequencing the genomes of 1000 actinobacteria strains.</title>
        <authorList>
            <person name="Klenk H.-P."/>
        </authorList>
    </citation>
    <scope>NUCLEOTIDE SEQUENCE [LARGE SCALE GENOMIC DNA]</scope>
    <source>
        <strain evidence="4 5">DSM 21801</strain>
    </source>
</reference>
<dbReference type="Pfam" id="PF00246">
    <property type="entry name" value="Peptidase_M14"/>
    <property type="match status" value="1"/>
</dbReference>
<feature type="signal peptide" evidence="2">
    <location>
        <begin position="1"/>
        <end position="30"/>
    </location>
</feature>
<comment type="caution">
    <text evidence="4">The sequence shown here is derived from an EMBL/GenBank/DDBJ whole genome shotgun (WGS) entry which is preliminary data.</text>
</comment>
<evidence type="ECO:0000313" key="5">
    <source>
        <dbReference type="Proteomes" id="UP000224915"/>
    </source>
</evidence>
<feature type="domain" description="Peptidase M14" evidence="3">
    <location>
        <begin position="93"/>
        <end position="190"/>
    </location>
</feature>
<keyword evidence="5" id="KW-1185">Reference proteome</keyword>
<dbReference type="InterPro" id="IPR006311">
    <property type="entry name" value="TAT_signal"/>
</dbReference>
<keyword evidence="4" id="KW-0645">Protease</keyword>
<dbReference type="GO" id="GO:0006508">
    <property type="term" value="P:proteolysis"/>
    <property type="evidence" value="ECO:0007669"/>
    <property type="project" value="InterPro"/>
</dbReference>
<feature type="region of interest" description="Disordered" evidence="1">
    <location>
        <begin position="196"/>
        <end position="216"/>
    </location>
</feature>
<keyword evidence="2" id="KW-0732">Signal</keyword>
<feature type="chain" id="PRO_5012970441" evidence="2">
    <location>
        <begin position="31"/>
        <end position="216"/>
    </location>
</feature>
<keyword evidence="4" id="KW-0121">Carboxypeptidase</keyword>
<dbReference type="Gene3D" id="3.40.630.10">
    <property type="entry name" value="Zn peptidases"/>
    <property type="match status" value="1"/>
</dbReference>
<dbReference type="GO" id="GO:0008270">
    <property type="term" value="F:zinc ion binding"/>
    <property type="evidence" value="ECO:0007669"/>
    <property type="project" value="InterPro"/>
</dbReference>
<name>A0A2A9CYC9_9MICO</name>
<dbReference type="GO" id="GO:0004181">
    <property type="term" value="F:metallocarboxypeptidase activity"/>
    <property type="evidence" value="ECO:0007669"/>
    <property type="project" value="InterPro"/>
</dbReference>
<dbReference type="OrthoDB" id="9758209at2"/>
<protein>
    <submittedName>
        <fullName evidence="4">Zinc carboxypeptidase</fullName>
    </submittedName>
</protein>
<dbReference type="SUPFAM" id="SSF53187">
    <property type="entry name" value="Zn-dependent exopeptidases"/>
    <property type="match status" value="1"/>
</dbReference>
<dbReference type="PROSITE" id="PS51318">
    <property type="entry name" value="TAT"/>
    <property type="match status" value="1"/>
</dbReference>
<sequence length="216" mass="23125">MTPHRRVIAASAAVGALVVSPLLVAPAAVALETTDAYAVVTPVSDQVTPPASYPYQPELRVFEEDPTDASLDRGAVPYDAIAPKLTELMTLTDRISTQVVGQSELGKDIYLVTVTAPETEAETAQQAAWREKIKHDAAAAAVDEELKAGYKVPLWFNANIHGNEWDGTDAVLEYLEYLATAPEDEVADVLANNRALRTSGGGQGVSPPAARSMRRR</sequence>
<keyword evidence="4" id="KW-0378">Hydrolase</keyword>
<evidence type="ECO:0000256" key="2">
    <source>
        <dbReference type="SAM" id="SignalP"/>
    </source>
</evidence>
<evidence type="ECO:0000256" key="1">
    <source>
        <dbReference type="SAM" id="MobiDB-lite"/>
    </source>
</evidence>
<evidence type="ECO:0000259" key="3">
    <source>
        <dbReference type="Pfam" id="PF00246"/>
    </source>
</evidence>
<dbReference type="AlphaFoldDB" id="A0A2A9CYC9"/>